<dbReference type="OrthoDB" id="282393at2"/>
<dbReference type="Proteomes" id="UP000238634">
    <property type="component" value="Unassembled WGS sequence"/>
</dbReference>
<feature type="region of interest" description="Disordered" evidence="1">
    <location>
        <begin position="1"/>
        <end position="31"/>
    </location>
</feature>
<reference evidence="2 3" key="1">
    <citation type="submission" date="2018-02" db="EMBL/GenBank/DDBJ databases">
        <authorList>
            <person name="Cohen D.B."/>
            <person name="Kent A.D."/>
        </authorList>
    </citation>
    <scope>NUCLEOTIDE SEQUENCE [LARGE SCALE GENOMIC DNA]</scope>
    <source>
        <strain evidence="2 3">ULC007</strain>
    </source>
</reference>
<evidence type="ECO:0000313" key="3">
    <source>
        <dbReference type="Proteomes" id="UP000238634"/>
    </source>
</evidence>
<dbReference type="RefSeq" id="WP_073070874.1">
    <property type="nucleotide sequence ID" value="NZ_MPPI01000009.1"/>
</dbReference>
<reference evidence="2 3" key="2">
    <citation type="submission" date="2018-03" db="EMBL/GenBank/DDBJ databases">
        <title>The ancient ancestry and fast evolution of plastids.</title>
        <authorList>
            <person name="Moore K.R."/>
            <person name="Magnabosco C."/>
            <person name="Momper L."/>
            <person name="Gold D.A."/>
            <person name="Bosak T."/>
            <person name="Fournier G.P."/>
        </authorList>
    </citation>
    <scope>NUCLEOTIDE SEQUENCE [LARGE SCALE GENOMIC DNA]</scope>
    <source>
        <strain evidence="2 3">ULC007</strain>
    </source>
</reference>
<evidence type="ECO:0000256" key="1">
    <source>
        <dbReference type="SAM" id="MobiDB-lite"/>
    </source>
</evidence>
<protein>
    <recommendedName>
        <fullName evidence="4">Glycine zipper domain-containing protein</fullName>
    </recommendedName>
</protein>
<organism evidence="2 3">
    <name type="scientific">Phormidesmis priestleyi ULC007</name>
    <dbReference type="NCBI Taxonomy" id="1920490"/>
    <lineage>
        <taxon>Bacteria</taxon>
        <taxon>Bacillati</taxon>
        <taxon>Cyanobacteriota</taxon>
        <taxon>Cyanophyceae</taxon>
        <taxon>Leptolyngbyales</taxon>
        <taxon>Leptolyngbyaceae</taxon>
        <taxon>Phormidesmis</taxon>
    </lineage>
</organism>
<dbReference type="EMBL" id="PVWG01000007">
    <property type="protein sequence ID" value="PSB20093.1"/>
    <property type="molecule type" value="Genomic_DNA"/>
</dbReference>
<comment type="caution">
    <text evidence="2">The sequence shown here is derived from an EMBL/GenBank/DDBJ whole genome shotgun (WGS) entry which is preliminary data.</text>
</comment>
<keyword evidence="3" id="KW-1185">Reference proteome</keyword>
<gene>
    <name evidence="2" type="ORF">C7B65_08525</name>
</gene>
<evidence type="ECO:0000313" key="2">
    <source>
        <dbReference type="EMBL" id="PSB20093.1"/>
    </source>
</evidence>
<evidence type="ECO:0008006" key="4">
    <source>
        <dbReference type="Google" id="ProtNLM"/>
    </source>
</evidence>
<dbReference type="AlphaFoldDB" id="A0A2T1DHY8"/>
<dbReference type="STRING" id="1920490.GCA_001895925_03802"/>
<proteinExistence type="predicted"/>
<sequence>MSDHSKPLSEPNSHPDPLTGEPGAHPVETGIGAASAGTIGTIVGGVVGGPVGAVVGAAIGSVTGGLLGKETAEVIDASVEHEHWRVHHTSRPYVEPGRTYEDYAPAYKAGYDAFSRHGNTGKTFDEIEPELQSEYVKTHGKTGLAWDKVKPAAQDAYRKLHEERSATRSKLD</sequence>
<accession>A0A2T1DHY8</accession>
<name>A0A2T1DHY8_9CYAN</name>